<reference evidence="1" key="1">
    <citation type="journal article" date="2009" name="PLoS Genet.">
        <title>Sequencing, mapping, and analysis of 27,455 maize full-length cDNAs.</title>
        <authorList>
            <person name="Soderlund C."/>
            <person name="Descour A."/>
            <person name="Kudrna D."/>
            <person name="Bomhoff M."/>
            <person name="Boyd L."/>
            <person name="Currie J."/>
            <person name="Angelova A."/>
            <person name="Collura K."/>
            <person name="Wissotski M."/>
            <person name="Ashley E."/>
            <person name="Morrow D."/>
            <person name="Fernandes J."/>
            <person name="Walbot V."/>
            <person name="Yu Y."/>
        </authorList>
    </citation>
    <scope>NUCLEOTIDE SEQUENCE</scope>
    <source>
        <strain evidence="1">B73</strain>
    </source>
</reference>
<accession>B7ZY03</accession>
<proteinExistence type="evidence at transcript level"/>
<dbReference type="GeneID" id="100279411"/>
<dbReference type="KEGG" id="zma:100279411"/>
<dbReference type="AlphaFoldDB" id="B7ZY03"/>
<organism evidence="1">
    <name type="scientific">Zea mays</name>
    <name type="common">Maize</name>
    <dbReference type="NCBI Taxonomy" id="4577"/>
    <lineage>
        <taxon>Eukaryota</taxon>
        <taxon>Viridiplantae</taxon>
        <taxon>Streptophyta</taxon>
        <taxon>Embryophyta</taxon>
        <taxon>Tracheophyta</taxon>
        <taxon>Spermatophyta</taxon>
        <taxon>Magnoliopsida</taxon>
        <taxon>Liliopsida</taxon>
        <taxon>Poales</taxon>
        <taxon>Poaceae</taxon>
        <taxon>PACMAD clade</taxon>
        <taxon>Panicoideae</taxon>
        <taxon>Andropogonodae</taxon>
        <taxon>Andropogoneae</taxon>
        <taxon>Tripsacinae</taxon>
        <taxon>Zea</taxon>
    </lineage>
</organism>
<sequence length="212" mass="22434">MPLGRPSPCCRSPMARPWSLLLARLRSASSSSSPSPSLSAPWSSPGRDLALLPVALLLQRLSHGAGHPHLCSSALPFSAPGHGAPSSAIPCASVYSLHGAQPPARISPDPKRSSIPGRRVPLRSASSPFFLAKPSQGSSLRARALLRAPICTYKASPVKSVVVLWFELTLAIAPHRVPPRRCSTGSTMTLSSPCCSCSIPQHCSLSWPLDRR</sequence>
<name>B7ZY03_MAIZE</name>
<evidence type="ECO:0000313" key="1">
    <source>
        <dbReference type="EMBL" id="ACL52802.1"/>
    </source>
</evidence>
<dbReference type="EMBL" id="BT054195">
    <property type="protein sequence ID" value="ACL52802.1"/>
    <property type="molecule type" value="mRNA"/>
</dbReference>
<protein>
    <submittedName>
        <fullName evidence="1">Uncharacterized protein</fullName>
    </submittedName>
</protein>